<dbReference type="AlphaFoldDB" id="K8F2Z6"/>
<accession>K8F2Z6</accession>
<dbReference type="GeneID" id="19016879"/>
<sequence length="98" mass="10988">MSGEEEKTSFVGRNSKVWFLWTWALLVFVLDGIVYATDAPPGESDWEYGGGLMLMVLIVACFWGVFSIRKTENNFKAEAKRKAETKTLAELMSINMGA</sequence>
<name>K8F2Z6_9CHLO</name>
<evidence type="ECO:0000256" key="1">
    <source>
        <dbReference type="SAM" id="Phobius"/>
    </source>
</evidence>
<dbReference type="Proteomes" id="UP000198341">
    <property type="component" value="Chromosome 3"/>
</dbReference>
<protein>
    <submittedName>
        <fullName evidence="2">Uncharacterized protein</fullName>
    </submittedName>
</protein>
<dbReference type="OrthoDB" id="495637at2759"/>
<keyword evidence="1" id="KW-1133">Transmembrane helix</keyword>
<dbReference type="KEGG" id="bpg:Bathy03g03420"/>
<dbReference type="RefSeq" id="XP_007514456.1">
    <property type="nucleotide sequence ID" value="XM_007514394.1"/>
</dbReference>
<keyword evidence="1" id="KW-0812">Transmembrane</keyword>
<evidence type="ECO:0000313" key="3">
    <source>
        <dbReference type="Proteomes" id="UP000198341"/>
    </source>
</evidence>
<keyword evidence="1" id="KW-0472">Membrane</keyword>
<keyword evidence="3" id="KW-1185">Reference proteome</keyword>
<gene>
    <name evidence="2" type="ORF">Bathy03g03420</name>
</gene>
<feature type="transmembrane region" description="Helical" evidence="1">
    <location>
        <begin position="48"/>
        <end position="66"/>
    </location>
</feature>
<proteinExistence type="predicted"/>
<reference evidence="2 3" key="1">
    <citation type="submission" date="2011-10" db="EMBL/GenBank/DDBJ databases">
        <authorList>
            <person name="Genoscope - CEA"/>
        </authorList>
    </citation>
    <scope>NUCLEOTIDE SEQUENCE [LARGE SCALE GENOMIC DNA]</scope>
    <source>
        <strain evidence="2 3">RCC 1105</strain>
    </source>
</reference>
<organism evidence="2 3">
    <name type="scientific">Bathycoccus prasinos</name>
    <dbReference type="NCBI Taxonomy" id="41875"/>
    <lineage>
        <taxon>Eukaryota</taxon>
        <taxon>Viridiplantae</taxon>
        <taxon>Chlorophyta</taxon>
        <taxon>Mamiellophyceae</taxon>
        <taxon>Mamiellales</taxon>
        <taxon>Bathycoccaceae</taxon>
        <taxon>Bathycoccus</taxon>
    </lineage>
</organism>
<evidence type="ECO:0000313" key="2">
    <source>
        <dbReference type="EMBL" id="CCO15893.1"/>
    </source>
</evidence>
<feature type="transmembrane region" description="Helical" evidence="1">
    <location>
        <begin position="17"/>
        <end position="36"/>
    </location>
</feature>
<dbReference type="EMBL" id="FO082276">
    <property type="protein sequence ID" value="CCO15893.1"/>
    <property type="molecule type" value="Genomic_DNA"/>
</dbReference>